<evidence type="ECO:0000313" key="2">
    <source>
        <dbReference type="Proteomes" id="UP000289437"/>
    </source>
</evidence>
<gene>
    <name evidence="1" type="ORF">GRAN_2210</name>
</gene>
<name>A0A4Q0T850_9BACT</name>
<dbReference type="AlphaFoldDB" id="A0A4Q0T850"/>
<protein>
    <recommendedName>
        <fullName evidence="3">MmcQ/YjbR family DNA-binding protein</fullName>
    </recommendedName>
</protein>
<dbReference type="Proteomes" id="UP000289437">
    <property type="component" value="Unassembled WGS sequence"/>
</dbReference>
<dbReference type="InterPro" id="IPR058532">
    <property type="entry name" value="YjbR/MT2646/Rv2570-like"/>
</dbReference>
<evidence type="ECO:0008006" key="3">
    <source>
        <dbReference type="Google" id="ProtNLM"/>
    </source>
</evidence>
<dbReference type="EMBL" id="RDSM01000001">
    <property type="protein sequence ID" value="RXH58900.1"/>
    <property type="molecule type" value="Genomic_DNA"/>
</dbReference>
<accession>A0A4Q0T850</accession>
<evidence type="ECO:0000313" key="1">
    <source>
        <dbReference type="EMBL" id="RXH58900.1"/>
    </source>
</evidence>
<sequence length="141" mass="15797">MDAERARAFLLKMPHVVETLQWGNNLVFWVGDKAIGGKMFVLIDLDRGDKAIVSYAAGPERYGELLELDGLIPAPYMARIFWVAAGHWGAHKDSDWERELTAAYELTMRKLPPKVVRVLALPAAERKRVVAAARKAAKAKR</sequence>
<proteinExistence type="predicted"/>
<dbReference type="OrthoDB" id="9789813at2"/>
<reference evidence="1 2" key="1">
    <citation type="submission" date="2018-11" db="EMBL/GenBank/DDBJ databases">
        <authorList>
            <person name="Mardanov A.V."/>
            <person name="Ravin N.V."/>
            <person name="Dedysh S.N."/>
        </authorList>
    </citation>
    <scope>NUCLEOTIDE SEQUENCE [LARGE SCALE GENOMIC DNA]</scope>
    <source>
        <strain evidence="1 2">AF10</strain>
    </source>
</reference>
<dbReference type="InterPro" id="IPR038056">
    <property type="entry name" value="YjbR-like_sf"/>
</dbReference>
<dbReference type="Pfam" id="PF04237">
    <property type="entry name" value="YjbR"/>
    <property type="match status" value="1"/>
</dbReference>
<reference evidence="2" key="2">
    <citation type="submission" date="2019-02" db="EMBL/GenBank/DDBJ databases">
        <title>Granulicella sibirica sp. nov., a psychrotolerant acidobacterium isolated from an organic soil layer in forested tundra, West Siberia.</title>
        <authorList>
            <person name="Oshkin I.Y."/>
            <person name="Kulichevskaya I.S."/>
            <person name="Rijpstra W.I.C."/>
            <person name="Sinninghe Damste J.S."/>
            <person name="Rakitin A.L."/>
            <person name="Ravin N.V."/>
            <person name="Dedysh S.N."/>
        </authorList>
    </citation>
    <scope>NUCLEOTIDE SEQUENCE [LARGE SCALE GENOMIC DNA]</scope>
    <source>
        <strain evidence="2">AF10</strain>
    </source>
</reference>
<dbReference type="SUPFAM" id="SSF142906">
    <property type="entry name" value="YjbR-like"/>
    <property type="match status" value="1"/>
</dbReference>
<keyword evidence="2" id="KW-1185">Reference proteome</keyword>
<organism evidence="1 2">
    <name type="scientific">Granulicella sibirica</name>
    <dbReference type="NCBI Taxonomy" id="2479048"/>
    <lineage>
        <taxon>Bacteria</taxon>
        <taxon>Pseudomonadati</taxon>
        <taxon>Acidobacteriota</taxon>
        <taxon>Terriglobia</taxon>
        <taxon>Terriglobales</taxon>
        <taxon>Acidobacteriaceae</taxon>
        <taxon>Granulicella</taxon>
    </lineage>
</organism>
<comment type="caution">
    <text evidence="1">The sequence shown here is derived from an EMBL/GenBank/DDBJ whole genome shotgun (WGS) entry which is preliminary data.</text>
</comment>
<dbReference type="Gene3D" id="3.90.1150.30">
    <property type="match status" value="1"/>
</dbReference>
<dbReference type="RefSeq" id="WP_128912814.1">
    <property type="nucleotide sequence ID" value="NZ_RDSM01000001.1"/>
</dbReference>